<accession>A0AAV1YZ98</accession>
<organism evidence="1 2">
    <name type="scientific">Larinioides sclopetarius</name>
    <dbReference type="NCBI Taxonomy" id="280406"/>
    <lineage>
        <taxon>Eukaryota</taxon>
        <taxon>Metazoa</taxon>
        <taxon>Ecdysozoa</taxon>
        <taxon>Arthropoda</taxon>
        <taxon>Chelicerata</taxon>
        <taxon>Arachnida</taxon>
        <taxon>Araneae</taxon>
        <taxon>Araneomorphae</taxon>
        <taxon>Entelegynae</taxon>
        <taxon>Araneoidea</taxon>
        <taxon>Araneidae</taxon>
        <taxon>Larinioides</taxon>
    </lineage>
</organism>
<dbReference type="AlphaFoldDB" id="A0AAV1YZ98"/>
<proteinExistence type="predicted"/>
<gene>
    <name evidence="1" type="ORF">LARSCL_LOCUS1450</name>
</gene>
<comment type="caution">
    <text evidence="1">The sequence shown here is derived from an EMBL/GenBank/DDBJ whole genome shotgun (WGS) entry which is preliminary data.</text>
</comment>
<reference evidence="1 2" key="1">
    <citation type="submission" date="2024-04" db="EMBL/GenBank/DDBJ databases">
        <authorList>
            <person name="Rising A."/>
            <person name="Reimegard J."/>
            <person name="Sonavane S."/>
            <person name="Akerstrom W."/>
            <person name="Nylinder S."/>
            <person name="Hedman E."/>
            <person name="Kallberg Y."/>
        </authorList>
    </citation>
    <scope>NUCLEOTIDE SEQUENCE [LARGE SCALE GENOMIC DNA]</scope>
</reference>
<protein>
    <submittedName>
        <fullName evidence="1">Uncharacterized protein</fullName>
    </submittedName>
</protein>
<dbReference type="EMBL" id="CAXIEN010000008">
    <property type="protein sequence ID" value="CAL1263339.1"/>
    <property type="molecule type" value="Genomic_DNA"/>
</dbReference>
<name>A0AAV1YZ98_9ARAC</name>
<evidence type="ECO:0000313" key="1">
    <source>
        <dbReference type="EMBL" id="CAL1263339.1"/>
    </source>
</evidence>
<keyword evidence="2" id="KW-1185">Reference proteome</keyword>
<evidence type="ECO:0000313" key="2">
    <source>
        <dbReference type="Proteomes" id="UP001497382"/>
    </source>
</evidence>
<dbReference type="Proteomes" id="UP001497382">
    <property type="component" value="Unassembled WGS sequence"/>
</dbReference>
<sequence length="110" mass="12541">MERRRSYCINCNARVDVAWFSDMDTIAESYVAFLKMKHRNRRRTFTVSETLGPCWTDISPMSCFSNTLKKRLNKFACPQISKDLPLSVNDNLTAVTTSTSASPQITENLP</sequence>